<feature type="transmembrane region" description="Helical" evidence="1">
    <location>
        <begin position="258"/>
        <end position="276"/>
    </location>
</feature>
<organism evidence="2 3">
    <name type="scientific">Nocardia tengchongensis</name>
    <dbReference type="NCBI Taxonomy" id="2055889"/>
    <lineage>
        <taxon>Bacteria</taxon>
        <taxon>Bacillati</taxon>
        <taxon>Actinomycetota</taxon>
        <taxon>Actinomycetes</taxon>
        <taxon>Mycobacteriales</taxon>
        <taxon>Nocardiaceae</taxon>
        <taxon>Nocardia</taxon>
    </lineage>
</organism>
<name>A0ABX8CRS3_9NOCA</name>
<dbReference type="PANTHER" id="PTHR35337">
    <property type="entry name" value="SLR1478 PROTEIN"/>
    <property type="match status" value="1"/>
</dbReference>
<protein>
    <submittedName>
        <fullName evidence="2">Stage II sporulation protein M</fullName>
    </submittedName>
</protein>
<dbReference type="PANTHER" id="PTHR35337:SF1">
    <property type="entry name" value="SLR1478 PROTEIN"/>
    <property type="match status" value="1"/>
</dbReference>
<accession>A0ABX8CRS3</accession>
<keyword evidence="1" id="KW-1133">Transmembrane helix</keyword>
<feature type="transmembrane region" description="Helical" evidence="1">
    <location>
        <begin position="211"/>
        <end position="237"/>
    </location>
</feature>
<evidence type="ECO:0000256" key="1">
    <source>
        <dbReference type="SAM" id="Phobius"/>
    </source>
</evidence>
<feature type="transmembrane region" description="Helical" evidence="1">
    <location>
        <begin position="100"/>
        <end position="122"/>
    </location>
</feature>
<dbReference type="RefSeq" id="WP_213558687.1">
    <property type="nucleotide sequence ID" value="NZ_JBHZDI010000052.1"/>
</dbReference>
<dbReference type="Proteomes" id="UP000683310">
    <property type="component" value="Chromosome"/>
</dbReference>
<evidence type="ECO:0000313" key="2">
    <source>
        <dbReference type="EMBL" id="QVI22607.1"/>
    </source>
</evidence>
<feature type="transmembrane region" description="Helical" evidence="1">
    <location>
        <begin position="168"/>
        <end position="191"/>
    </location>
</feature>
<dbReference type="EMBL" id="CP074371">
    <property type="protein sequence ID" value="QVI22607.1"/>
    <property type="molecule type" value="Genomic_DNA"/>
</dbReference>
<keyword evidence="3" id="KW-1185">Reference proteome</keyword>
<keyword evidence="1" id="KW-0472">Membrane</keyword>
<reference evidence="2 3" key="1">
    <citation type="submission" date="2021-04" db="EMBL/GenBank/DDBJ databases">
        <title>Nocardia tengchongensis.</title>
        <authorList>
            <person name="Zhuang k."/>
            <person name="Ran Y."/>
            <person name="Li W."/>
        </authorList>
    </citation>
    <scope>NUCLEOTIDE SEQUENCE [LARGE SCALE GENOMIC DNA]</scope>
    <source>
        <strain evidence="2 3">CFH S0057</strain>
    </source>
</reference>
<dbReference type="InterPro" id="IPR002798">
    <property type="entry name" value="SpoIIM-like"/>
</dbReference>
<proteinExistence type="predicted"/>
<gene>
    <name evidence="2" type="ORF">KHQ06_06110</name>
</gene>
<sequence>MDLDAYTFVHKPSWDRLDRLAAGGKRLSGAESDELVRLYRVASQQLARLQTREADPELIAGLSAVLTRARGRILSAPTDTPREIGYFFTHRFPAAVYRAWPWWLSVAAAFLLGSAALAAAVANSESTRRHLGLDMNTDALTKPGGEFETYYYEHSHDAFAAKVWTNNAWVSAMALFMGVLVLPAVYLLFMNALNLGISAGLMAEAGRLGPFFGWILPHGMLELTAIFVAGGAGLKLGWTLIDPGRESRPQALARQGRATAVIAIGLAGVLLVSGFLEGFVTPSGLPTAVRVGIGAVAELGFLAYVFGRGRIAAREQDRMSRAADAGDAVEHITGYSLGNGPEAVVRVATS</sequence>
<evidence type="ECO:0000313" key="3">
    <source>
        <dbReference type="Proteomes" id="UP000683310"/>
    </source>
</evidence>
<keyword evidence="1" id="KW-0812">Transmembrane</keyword>
<feature type="transmembrane region" description="Helical" evidence="1">
    <location>
        <begin position="288"/>
        <end position="306"/>
    </location>
</feature>
<dbReference type="Pfam" id="PF01944">
    <property type="entry name" value="SpoIIM"/>
    <property type="match status" value="1"/>
</dbReference>